<name>A0A9P6U3U0_9FUNG</name>
<comment type="caution">
    <text evidence="3">The sequence shown here is derived from an EMBL/GenBank/DDBJ whole genome shotgun (WGS) entry which is preliminary data.</text>
</comment>
<feature type="signal peptide" evidence="2">
    <location>
        <begin position="1"/>
        <end position="21"/>
    </location>
</feature>
<evidence type="ECO:0000256" key="1">
    <source>
        <dbReference type="SAM" id="MobiDB-lite"/>
    </source>
</evidence>
<evidence type="ECO:0000313" key="4">
    <source>
        <dbReference type="Proteomes" id="UP000726737"/>
    </source>
</evidence>
<keyword evidence="4" id="KW-1185">Reference proteome</keyword>
<reference evidence="3" key="1">
    <citation type="journal article" date="2020" name="Fungal Divers.">
        <title>Resolving the Mortierellaceae phylogeny through synthesis of multi-gene phylogenetics and phylogenomics.</title>
        <authorList>
            <person name="Vandepol N."/>
            <person name="Liber J."/>
            <person name="Desiro A."/>
            <person name="Na H."/>
            <person name="Kennedy M."/>
            <person name="Barry K."/>
            <person name="Grigoriev I.V."/>
            <person name="Miller A.N."/>
            <person name="O'Donnell K."/>
            <person name="Stajich J.E."/>
            <person name="Bonito G."/>
        </authorList>
    </citation>
    <scope>NUCLEOTIDE SEQUENCE</scope>
    <source>
        <strain evidence="3">KOD948</strain>
    </source>
</reference>
<evidence type="ECO:0000256" key="2">
    <source>
        <dbReference type="SAM" id="SignalP"/>
    </source>
</evidence>
<feature type="chain" id="PRO_5040463159" evidence="2">
    <location>
        <begin position="22"/>
        <end position="317"/>
    </location>
</feature>
<feature type="region of interest" description="Disordered" evidence="1">
    <location>
        <begin position="296"/>
        <end position="317"/>
    </location>
</feature>
<sequence>MTRTIRYSILAALCLLATSTAAPAPLQGRQYLSPENTMPPMMVADNAMIPPAMTNIWGVGDVNALAPLPPPTEVVPQQSVDVVSETNIAPVTGVFPQLTYQPNIDVFNPIVNDYQAFGGLGFGGPAIGGPVIGSPIFGGAAMGGPSFGLGFGDPSIEMLDLRGAPFLDFGAAPGGMLRKRQLVAPPLSGFSPAGALGGPFSLGSAGIPVPQGIAGAPGGITLDTLIQPIVSVQPHAFQPVPVPVSEPYNYPVPVGVSVPTGDGYKWGFGGDWGQDYDWGHDGGYCDWERGCDWGQRGQWDHGRDRKKNRGHDWDHYC</sequence>
<protein>
    <submittedName>
        <fullName evidence="3">Uncharacterized protein</fullName>
    </submittedName>
</protein>
<dbReference type="EMBL" id="JAAAJA010000190">
    <property type="protein sequence ID" value="KAG0259310.1"/>
    <property type="molecule type" value="Genomic_DNA"/>
</dbReference>
<dbReference type="AlphaFoldDB" id="A0A9P6U3U0"/>
<dbReference type="OrthoDB" id="2447874at2759"/>
<keyword evidence="2" id="KW-0732">Signal</keyword>
<proteinExistence type="predicted"/>
<gene>
    <name evidence="3" type="ORF">BG011_002731</name>
</gene>
<dbReference type="Proteomes" id="UP000726737">
    <property type="component" value="Unassembled WGS sequence"/>
</dbReference>
<organism evidence="3 4">
    <name type="scientific">Mortierella polycephala</name>
    <dbReference type="NCBI Taxonomy" id="41804"/>
    <lineage>
        <taxon>Eukaryota</taxon>
        <taxon>Fungi</taxon>
        <taxon>Fungi incertae sedis</taxon>
        <taxon>Mucoromycota</taxon>
        <taxon>Mortierellomycotina</taxon>
        <taxon>Mortierellomycetes</taxon>
        <taxon>Mortierellales</taxon>
        <taxon>Mortierellaceae</taxon>
        <taxon>Mortierella</taxon>
    </lineage>
</organism>
<evidence type="ECO:0000313" key="3">
    <source>
        <dbReference type="EMBL" id="KAG0259310.1"/>
    </source>
</evidence>
<accession>A0A9P6U3U0</accession>